<evidence type="ECO:0000256" key="6">
    <source>
        <dbReference type="HAMAP-Rule" id="MF_00167"/>
    </source>
</evidence>
<accession>A0ABT8QMP4</accession>
<dbReference type="NCBIfam" id="TIGR00202">
    <property type="entry name" value="csrA"/>
    <property type="match status" value="1"/>
</dbReference>
<comment type="similarity">
    <text evidence="6">Belongs to the CsrA/RsmA family.</text>
</comment>
<dbReference type="InterPro" id="IPR036107">
    <property type="entry name" value="CsrA_sf"/>
</dbReference>
<gene>
    <name evidence="6 7" type="primary">csrA</name>
    <name evidence="7" type="ORF">M8H41_02965</name>
</gene>
<keyword evidence="4 6" id="KW-0810">Translation regulation</keyword>
<dbReference type="HAMAP" id="MF_00167">
    <property type="entry name" value="CsrA"/>
    <property type="match status" value="1"/>
</dbReference>
<comment type="function">
    <text evidence="6">A translational regulator that binds mRNA to regulate translation initiation and/or mRNA stability. Usually binds in the 5'-UTR at or near the Shine-Dalgarno sequence preventing ribosome-binding, thus repressing translation. Its main target seems to be the major flagellin gene, while its function is anatagonized by FliW.</text>
</comment>
<evidence type="ECO:0000313" key="8">
    <source>
        <dbReference type="Proteomes" id="UP001176021"/>
    </source>
</evidence>
<evidence type="ECO:0000256" key="1">
    <source>
        <dbReference type="ARBA" id="ARBA00022490"/>
    </source>
</evidence>
<keyword evidence="3 6" id="KW-1005">Bacterial flagellum biogenesis</keyword>
<organism evidence="7 8">
    <name type="scientific">Desulfosporosinus nitroreducens</name>
    <dbReference type="NCBI Taxonomy" id="2018668"/>
    <lineage>
        <taxon>Bacteria</taxon>
        <taxon>Bacillati</taxon>
        <taxon>Bacillota</taxon>
        <taxon>Clostridia</taxon>
        <taxon>Eubacteriales</taxon>
        <taxon>Desulfitobacteriaceae</taxon>
        <taxon>Desulfosporosinus</taxon>
    </lineage>
</organism>
<keyword evidence="8" id="KW-1185">Reference proteome</keyword>
<dbReference type="Gene3D" id="2.60.40.4380">
    <property type="entry name" value="Translational regulator CsrA"/>
    <property type="match status" value="1"/>
</dbReference>
<dbReference type="Pfam" id="PF02599">
    <property type="entry name" value="CsrA"/>
    <property type="match status" value="1"/>
</dbReference>
<comment type="subcellular location">
    <subcellularLocation>
        <location evidence="6">Cytoplasm</location>
    </subcellularLocation>
</comment>
<dbReference type="EMBL" id="JAMJEV010000002">
    <property type="protein sequence ID" value="MDO0821824.1"/>
    <property type="molecule type" value="Genomic_DNA"/>
</dbReference>
<dbReference type="PANTHER" id="PTHR34984:SF1">
    <property type="entry name" value="CARBON STORAGE REGULATOR"/>
    <property type="match status" value="1"/>
</dbReference>
<dbReference type="PANTHER" id="PTHR34984">
    <property type="entry name" value="CARBON STORAGE REGULATOR"/>
    <property type="match status" value="1"/>
</dbReference>
<evidence type="ECO:0000256" key="2">
    <source>
        <dbReference type="ARBA" id="ARBA00022491"/>
    </source>
</evidence>
<evidence type="ECO:0000256" key="5">
    <source>
        <dbReference type="ARBA" id="ARBA00022884"/>
    </source>
</evidence>
<dbReference type="NCBIfam" id="NF002469">
    <property type="entry name" value="PRK01712.1"/>
    <property type="match status" value="1"/>
</dbReference>
<evidence type="ECO:0000256" key="4">
    <source>
        <dbReference type="ARBA" id="ARBA00022845"/>
    </source>
</evidence>
<evidence type="ECO:0000313" key="7">
    <source>
        <dbReference type="EMBL" id="MDO0821824.1"/>
    </source>
</evidence>
<dbReference type="SUPFAM" id="SSF117130">
    <property type="entry name" value="CsrA-like"/>
    <property type="match status" value="1"/>
</dbReference>
<reference evidence="7" key="1">
    <citation type="submission" date="2022-05" db="EMBL/GenBank/DDBJ databases">
        <title>Expanded diversity of anoxic marine methylotrophy in a Black Sea sulfate reducing microorganism.</title>
        <authorList>
            <person name="Fischer P.Q."/>
            <person name="Stams A.J.M."/>
            <person name="Villanueva L."/>
            <person name="Sousa D.Z."/>
        </authorList>
    </citation>
    <scope>NUCLEOTIDE SEQUENCE</scope>
    <source>
        <strain evidence="7">P130</strain>
    </source>
</reference>
<name>A0ABT8QMP4_9FIRM</name>
<dbReference type="RefSeq" id="WP_301997990.1">
    <property type="nucleotide sequence ID" value="NZ_JAMJEV010000002.1"/>
</dbReference>
<keyword evidence="5 6" id="KW-0694">RNA-binding</keyword>
<dbReference type="InterPro" id="IPR003751">
    <property type="entry name" value="CsrA"/>
</dbReference>
<sequence>MLALTRKVGQRIVIGDNIVVTVVSIKGDNIRMTIEAPKEIKIYRGEIFDAIAEENKQAAVPNDLSESDMLKVLQVKKQGAL</sequence>
<keyword evidence="2 6" id="KW-0678">Repressor</keyword>
<protein>
    <recommendedName>
        <fullName evidence="6">Translational regulator CsrA</fullName>
    </recommendedName>
</protein>
<dbReference type="Proteomes" id="UP001176021">
    <property type="component" value="Unassembled WGS sequence"/>
</dbReference>
<comment type="caution">
    <text evidence="7">The sequence shown here is derived from an EMBL/GenBank/DDBJ whole genome shotgun (WGS) entry which is preliminary data.</text>
</comment>
<proteinExistence type="inferred from homology"/>
<keyword evidence="1 6" id="KW-0963">Cytoplasm</keyword>
<evidence type="ECO:0000256" key="3">
    <source>
        <dbReference type="ARBA" id="ARBA00022795"/>
    </source>
</evidence>
<comment type="subunit">
    <text evidence="6">Homodimer; the beta-strands of each monomer intercalate to form a hydrophobic core, while the alpha-helices form wings that extend away from the core.</text>
</comment>